<protein>
    <recommendedName>
        <fullName evidence="3">Reverse transcriptase domain</fullName>
    </recommendedName>
</protein>
<name>A0A5E4MZC6_9HEMI</name>
<dbReference type="AlphaFoldDB" id="A0A5E4MZC6"/>
<sequence>MPFRLRCKTFHLLRYLLEIEDDCGLTKYQYGFRKSCSTADALELMSKTVEKYGNRYKENYLYEKEISYRDAEGTRVIMKMEPAQQRCASIACRQRGDNCESGGYYKIEVSNRSCGTEDSPMVEQLTNIGMSLAVD</sequence>
<reference evidence="1 2" key="1">
    <citation type="submission" date="2019-08" db="EMBL/GenBank/DDBJ databases">
        <authorList>
            <person name="Alioto T."/>
            <person name="Alioto T."/>
            <person name="Gomez Garrido J."/>
        </authorList>
    </citation>
    <scope>NUCLEOTIDE SEQUENCE [LARGE SCALE GENOMIC DNA]</scope>
</reference>
<dbReference type="EMBL" id="CABPRJ010001438">
    <property type="protein sequence ID" value="VVC36884.1"/>
    <property type="molecule type" value="Genomic_DNA"/>
</dbReference>
<evidence type="ECO:0000313" key="1">
    <source>
        <dbReference type="EMBL" id="VVC36884.1"/>
    </source>
</evidence>
<dbReference type="Proteomes" id="UP000325440">
    <property type="component" value="Unassembled WGS sequence"/>
</dbReference>
<evidence type="ECO:0008006" key="3">
    <source>
        <dbReference type="Google" id="ProtNLM"/>
    </source>
</evidence>
<accession>A0A5E4MZC6</accession>
<keyword evidence="2" id="KW-1185">Reference proteome</keyword>
<evidence type="ECO:0000313" key="2">
    <source>
        <dbReference type="Proteomes" id="UP000325440"/>
    </source>
</evidence>
<gene>
    <name evidence="1" type="ORF">CINCED_3A024679</name>
</gene>
<organism evidence="1 2">
    <name type="scientific">Cinara cedri</name>
    <dbReference type="NCBI Taxonomy" id="506608"/>
    <lineage>
        <taxon>Eukaryota</taxon>
        <taxon>Metazoa</taxon>
        <taxon>Ecdysozoa</taxon>
        <taxon>Arthropoda</taxon>
        <taxon>Hexapoda</taxon>
        <taxon>Insecta</taxon>
        <taxon>Pterygota</taxon>
        <taxon>Neoptera</taxon>
        <taxon>Paraneoptera</taxon>
        <taxon>Hemiptera</taxon>
        <taxon>Sternorrhyncha</taxon>
        <taxon>Aphidomorpha</taxon>
        <taxon>Aphidoidea</taxon>
        <taxon>Aphididae</taxon>
        <taxon>Lachninae</taxon>
        <taxon>Cinara</taxon>
    </lineage>
</organism>
<proteinExistence type="predicted"/>